<evidence type="ECO:0000256" key="2">
    <source>
        <dbReference type="ARBA" id="ARBA00023002"/>
    </source>
</evidence>
<dbReference type="EMBL" id="JANKHG010000014">
    <property type="protein sequence ID" value="MCR2745498.1"/>
    <property type="molecule type" value="Genomic_DNA"/>
</dbReference>
<dbReference type="InterPro" id="IPR036291">
    <property type="entry name" value="NAD(P)-bd_dom_sf"/>
</dbReference>
<dbReference type="RefSeq" id="WP_257510751.1">
    <property type="nucleotide sequence ID" value="NZ_JANKHG010000014.1"/>
</dbReference>
<evidence type="ECO:0000256" key="3">
    <source>
        <dbReference type="ARBA" id="ARBA00023027"/>
    </source>
</evidence>
<comment type="caution">
    <text evidence="7">The sequence shown here is derived from an EMBL/GenBank/DDBJ whole genome shotgun (WGS) entry which is preliminary data.</text>
</comment>
<evidence type="ECO:0000313" key="7">
    <source>
        <dbReference type="EMBL" id="MCR2745498.1"/>
    </source>
</evidence>
<accession>A0ABT1XDZ7</accession>
<evidence type="ECO:0000313" key="8">
    <source>
        <dbReference type="Proteomes" id="UP001165267"/>
    </source>
</evidence>
<dbReference type="InterPro" id="IPR006140">
    <property type="entry name" value="D-isomer_DH_NAD-bd"/>
</dbReference>
<dbReference type="Gene3D" id="3.40.50.720">
    <property type="entry name" value="NAD(P)-binding Rossmann-like Domain"/>
    <property type="match status" value="2"/>
</dbReference>
<organism evidence="7 8">
    <name type="scientific">Limnobacter parvus</name>
    <dbReference type="NCBI Taxonomy" id="2939690"/>
    <lineage>
        <taxon>Bacteria</taxon>
        <taxon>Pseudomonadati</taxon>
        <taxon>Pseudomonadota</taxon>
        <taxon>Betaproteobacteria</taxon>
        <taxon>Burkholderiales</taxon>
        <taxon>Burkholderiaceae</taxon>
        <taxon>Limnobacter</taxon>
    </lineage>
</organism>
<comment type="similarity">
    <text evidence="1 4">Belongs to the D-isomer specific 2-hydroxyacid dehydrogenase family.</text>
</comment>
<evidence type="ECO:0000256" key="4">
    <source>
        <dbReference type="RuleBase" id="RU003719"/>
    </source>
</evidence>
<dbReference type="Proteomes" id="UP001165267">
    <property type="component" value="Unassembled WGS sequence"/>
</dbReference>
<feature type="domain" description="D-isomer specific 2-hydroxyacid dehydrogenase NAD-binding" evidence="6">
    <location>
        <begin position="129"/>
        <end position="311"/>
    </location>
</feature>
<reference evidence="7" key="1">
    <citation type="submission" date="2022-07" db="EMBL/GenBank/DDBJ databases">
        <authorList>
            <person name="Xamxidin M."/>
        </authorList>
    </citation>
    <scope>NUCLEOTIDE SEQUENCE</scope>
    <source>
        <strain evidence="7">YS8-69</strain>
    </source>
</reference>
<keyword evidence="8" id="KW-1185">Reference proteome</keyword>
<dbReference type="InterPro" id="IPR050857">
    <property type="entry name" value="D-2-hydroxyacid_DH"/>
</dbReference>
<evidence type="ECO:0000259" key="5">
    <source>
        <dbReference type="Pfam" id="PF00389"/>
    </source>
</evidence>
<keyword evidence="3" id="KW-0520">NAD</keyword>
<dbReference type="PANTHER" id="PTHR42789:SF1">
    <property type="entry name" value="D-ISOMER SPECIFIC 2-HYDROXYACID DEHYDROGENASE FAMILY PROTEIN (AFU_ORTHOLOGUE AFUA_6G10090)"/>
    <property type="match status" value="1"/>
</dbReference>
<protein>
    <recommendedName>
        <fullName evidence="9">Hydroxyacid dehydrogenase</fullName>
    </recommendedName>
</protein>
<evidence type="ECO:0000259" key="6">
    <source>
        <dbReference type="Pfam" id="PF02826"/>
    </source>
</evidence>
<dbReference type="Pfam" id="PF02826">
    <property type="entry name" value="2-Hacid_dh_C"/>
    <property type="match status" value="1"/>
</dbReference>
<dbReference type="PROSITE" id="PS00670">
    <property type="entry name" value="D_2_HYDROXYACID_DH_2"/>
    <property type="match status" value="1"/>
</dbReference>
<proteinExistence type="inferred from homology"/>
<gene>
    <name evidence="7" type="ORF">NSP04_02415</name>
</gene>
<dbReference type="InterPro" id="IPR029753">
    <property type="entry name" value="D-isomer_DH_CS"/>
</dbReference>
<evidence type="ECO:0008006" key="9">
    <source>
        <dbReference type="Google" id="ProtNLM"/>
    </source>
</evidence>
<evidence type="ECO:0000256" key="1">
    <source>
        <dbReference type="ARBA" id="ARBA00005854"/>
    </source>
</evidence>
<dbReference type="Pfam" id="PF00389">
    <property type="entry name" value="2-Hacid_dh"/>
    <property type="match status" value="1"/>
</dbReference>
<sequence length="345" mass="36150">MQNVGARDHNQPIQVLLAEPMGTAAMGPIGLLPPRKAQVTSVPAVVPSALQSAVVAAMKDRKTDLLVVRGNCPVNEQLIDQLSEDERPSCVLRAGTGMDNLDINYLKSVGIACQNTPDVNTQATGELAVALMLDVSRKISQANAQVKDGIWNRGALTGSELGGKTLGIVGVGRIGGVVGTVAKALGMNVIGLMSTRQPAEQKELPPYLSEKVSLDELCQRADVLTVHLPLSDSTRNLIGAKQIAQLSGRNAVVINTARGGIVDEKALLEALDNGQIAGAGLDVFVHDPAPPGSVSDQLAKHKNVIATPHVGGQTTEASQRMGQAVENKAEEMFAARLANQQRVGL</sequence>
<dbReference type="SUPFAM" id="SSF52283">
    <property type="entry name" value="Formate/glycerate dehydrogenase catalytic domain-like"/>
    <property type="match status" value="1"/>
</dbReference>
<dbReference type="SUPFAM" id="SSF51735">
    <property type="entry name" value="NAD(P)-binding Rossmann-fold domains"/>
    <property type="match status" value="1"/>
</dbReference>
<feature type="domain" description="D-isomer specific 2-hydroxyacid dehydrogenase catalytic" evidence="5">
    <location>
        <begin position="49"/>
        <end position="335"/>
    </location>
</feature>
<name>A0ABT1XDZ7_9BURK</name>
<dbReference type="PANTHER" id="PTHR42789">
    <property type="entry name" value="D-ISOMER SPECIFIC 2-HYDROXYACID DEHYDROGENASE FAMILY PROTEIN (AFU_ORTHOLOGUE AFUA_6G10090)"/>
    <property type="match status" value="1"/>
</dbReference>
<keyword evidence="2 4" id="KW-0560">Oxidoreductase</keyword>
<dbReference type="InterPro" id="IPR006139">
    <property type="entry name" value="D-isomer_2_OHA_DH_cat_dom"/>
</dbReference>